<dbReference type="InterPro" id="IPR011712">
    <property type="entry name" value="Sig_transdc_His_kin_sub3_dim/P"/>
</dbReference>
<dbReference type="PANTHER" id="PTHR24421:SF10">
    <property type="entry name" value="NITRATE_NITRITE SENSOR PROTEIN NARQ"/>
    <property type="match status" value="1"/>
</dbReference>
<dbReference type="SUPFAM" id="SSF55874">
    <property type="entry name" value="ATPase domain of HSP90 chaperone/DNA topoisomerase II/histidine kinase"/>
    <property type="match status" value="1"/>
</dbReference>
<reference evidence="11 12" key="1">
    <citation type="submission" date="2019-01" db="EMBL/GenBank/DDBJ databases">
        <title>Nocardioides guangzhouensis sp. nov., an actinobacterium isolated from soil.</title>
        <authorList>
            <person name="Fu Y."/>
            <person name="Cai Y."/>
            <person name="Lin Z."/>
            <person name="Chen P."/>
        </authorList>
    </citation>
    <scope>NUCLEOTIDE SEQUENCE [LARGE SCALE GENOMIC DNA]</scope>
    <source>
        <strain evidence="11 12">NBRC 105384</strain>
    </source>
</reference>
<keyword evidence="12" id="KW-1185">Reference proteome</keyword>
<keyword evidence="5" id="KW-0547">Nucleotide-binding</keyword>
<keyword evidence="9" id="KW-0472">Membrane</keyword>
<evidence type="ECO:0000256" key="4">
    <source>
        <dbReference type="ARBA" id="ARBA00022679"/>
    </source>
</evidence>
<dbReference type="AlphaFoldDB" id="A0A4Q5IX95"/>
<keyword evidence="8" id="KW-0902">Two-component regulatory system</keyword>
<dbReference type="Gene3D" id="3.30.565.10">
    <property type="entry name" value="Histidine kinase-like ATPase, C-terminal domain"/>
    <property type="match status" value="1"/>
</dbReference>
<feature type="transmembrane region" description="Helical" evidence="9">
    <location>
        <begin position="161"/>
        <end position="182"/>
    </location>
</feature>
<name>A0A4Q5IX95_9ACTN</name>
<dbReference type="PANTHER" id="PTHR24421">
    <property type="entry name" value="NITRATE/NITRITE SENSOR PROTEIN NARX-RELATED"/>
    <property type="match status" value="1"/>
</dbReference>
<evidence type="ECO:0000256" key="8">
    <source>
        <dbReference type="ARBA" id="ARBA00023012"/>
    </source>
</evidence>
<comment type="caution">
    <text evidence="11">The sequence shown here is derived from an EMBL/GenBank/DDBJ whole genome shotgun (WGS) entry which is preliminary data.</text>
</comment>
<dbReference type="GO" id="GO:0000155">
    <property type="term" value="F:phosphorelay sensor kinase activity"/>
    <property type="evidence" value="ECO:0007669"/>
    <property type="project" value="InterPro"/>
</dbReference>
<dbReference type="GO" id="GO:0005524">
    <property type="term" value="F:ATP binding"/>
    <property type="evidence" value="ECO:0007669"/>
    <property type="project" value="UniProtKB-KW"/>
</dbReference>
<keyword evidence="7" id="KW-0067">ATP-binding</keyword>
<dbReference type="EC" id="2.7.13.3" evidence="2"/>
<evidence type="ECO:0000256" key="6">
    <source>
        <dbReference type="ARBA" id="ARBA00022777"/>
    </source>
</evidence>
<evidence type="ECO:0000256" key="1">
    <source>
        <dbReference type="ARBA" id="ARBA00000085"/>
    </source>
</evidence>
<evidence type="ECO:0000313" key="11">
    <source>
        <dbReference type="EMBL" id="RYU09515.1"/>
    </source>
</evidence>
<dbReference type="EMBL" id="SDPU01000035">
    <property type="protein sequence ID" value="RYU09515.1"/>
    <property type="molecule type" value="Genomic_DNA"/>
</dbReference>
<evidence type="ECO:0000256" key="7">
    <source>
        <dbReference type="ARBA" id="ARBA00022840"/>
    </source>
</evidence>
<dbReference type="GO" id="GO:0016020">
    <property type="term" value="C:membrane"/>
    <property type="evidence" value="ECO:0007669"/>
    <property type="project" value="InterPro"/>
</dbReference>
<dbReference type="RefSeq" id="WP_129989280.1">
    <property type="nucleotide sequence ID" value="NZ_SDPU01000035.1"/>
</dbReference>
<evidence type="ECO:0000256" key="2">
    <source>
        <dbReference type="ARBA" id="ARBA00012438"/>
    </source>
</evidence>
<dbReference type="GO" id="GO:0046983">
    <property type="term" value="F:protein dimerization activity"/>
    <property type="evidence" value="ECO:0007669"/>
    <property type="project" value="InterPro"/>
</dbReference>
<organism evidence="11 12">
    <name type="scientific">Nocardioides iriomotensis</name>
    <dbReference type="NCBI Taxonomy" id="715784"/>
    <lineage>
        <taxon>Bacteria</taxon>
        <taxon>Bacillati</taxon>
        <taxon>Actinomycetota</taxon>
        <taxon>Actinomycetes</taxon>
        <taxon>Propionibacteriales</taxon>
        <taxon>Nocardioidaceae</taxon>
        <taxon>Nocardioides</taxon>
    </lineage>
</organism>
<keyword evidence="3" id="KW-0597">Phosphoprotein</keyword>
<feature type="domain" description="Histidine kinase/HSP90-like ATPase" evidence="10">
    <location>
        <begin position="321"/>
        <end position="416"/>
    </location>
</feature>
<evidence type="ECO:0000256" key="5">
    <source>
        <dbReference type="ARBA" id="ARBA00022741"/>
    </source>
</evidence>
<proteinExistence type="predicted"/>
<evidence type="ECO:0000259" key="10">
    <source>
        <dbReference type="SMART" id="SM00387"/>
    </source>
</evidence>
<sequence>MLALDDDWLRPPPTRDQQRTDALVGTGLVVLSLLMVELLRSTPAVEDFGGRTAEAFGWGVAAVLPLVVRRRFPITVMLLCSLAFYGVGERVTPVNASVVVQIGYFMSIYSAWAWARNRRALYVASAAVIVGMFAWLVHIIVTSPFPDVPDASGITSPAVALTLITFGVNIVYFFGAMAWGLAAHRSAHQRELLAQQADELRAERDLSAQRAVVDERLRIARDLHDVVAHHVTGIGVQAAAARHVLDRDPAASREALAAIESSSRSAVREMHQMVGLLRDADGDGGAQPSLTGLRDLAGAASDDGLAVDYRVVGDAFPVPPVVGTSAYRTVQEALTNVRRHSTARRAEVVLRYLGGGDAVEVEVLDQGTPRPAARDGRTGYGLTGVRERVGLHGGECEIGPRPDGGFRVRVRLPVEQEAAS</sequence>
<dbReference type="Pfam" id="PF02518">
    <property type="entry name" value="HATPase_c"/>
    <property type="match status" value="1"/>
</dbReference>
<keyword evidence="6 11" id="KW-0418">Kinase</keyword>
<evidence type="ECO:0000313" key="12">
    <source>
        <dbReference type="Proteomes" id="UP000291189"/>
    </source>
</evidence>
<dbReference type="Gene3D" id="1.20.5.1930">
    <property type="match status" value="1"/>
</dbReference>
<dbReference type="InterPro" id="IPR036890">
    <property type="entry name" value="HATPase_C_sf"/>
</dbReference>
<feature type="transmembrane region" description="Helical" evidence="9">
    <location>
        <begin position="121"/>
        <end position="141"/>
    </location>
</feature>
<keyword evidence="9" id="KW-0812">Transmembrane</keyword>
<protein>
    <recommendedName>
        <fullName evidence="2">histidine kinase</fullName>
        <ecNumber evidence="2">2.7.13.3</ecNumber>
    </recommendedName>
</protein>
<dbReference type="InterPro" id="IPR050482">
    <property type="entry name" value="Sensor_HK_TwoCompSys"/>
</dbReference>
<dbReference type="InterPro" id="IPR003594">
    <property type="entry name" value="HATPase_dom"/>
</dbReference>
<feature type="transmembrane region" description="Helical" evidence="9">
    <location>
        <begin position="94"/>
        <end position="114"/>
    </location>
</feature>
<dbReference type="Pfam" id="PF07730">
    <property type="entry name" value="HisKA_3"/>
    <property type="match status" value="1"/>
</dbReference>
<dbReference type="SMART" id="SM00387">
    <property type="entry name" value="HATPase_c"/>
    <property type="match status" value="1"/>
</dbReference>
<evidence type="ECO:0000256" key="9">
    <source>
        <dbReference type="SAM" id="Phobius"/>
    </source>
</evidence>
<evidence type="ECO:0000256" key="3">
    <source>
        <dbReference type="ARBA" id="ARBA00022553"/>
    </source>
</evidence>
<dbReference type="Proteomes" id="UP000291189">
    <property type="component" value="Unassembled WGS sequence"/>
</dbReference>
<accession>A0A4Q5IX95</accession>
<comment type="catalytic activity">
    <reaction evidence="1">
        <text>ATP + protein L-histidine = ADP + protein N-phospho-L-histidine.</text>
        <dbReference type="EC" id="2.7.13.3"/>
    </reaction>
</comment>
<dbReference type="OrthoDB" id="227596at2"/>
<keyword evidence="9" id="KW-1133">Transmembrane helix</keyword>
<keyword evidence="4" id="KW-0808">Transferase</keyword>
<gene>
    <name evidence="11" type="ORF">ETU37_20930</name>
</gene>
<dbReference type="CDD" id="cd16917">
    <property type="entry name" value="HATPase_UhpB-NarQ-NarX-like"/>
    <property type="match status" value="1"/>
</dbReference>